<dbReference type="Gene3D" id="1.20.1070.10">
    <property type="entry name" value="Rhodopsin 7-helix transmembrane proteins"/>
    <property type="match status" value="2"/>
</dbReference>
<evidence type="ECO:0000313" key="13">
    <source>
        <dbReference type="EMBL" id="KAF5404701.1"/>
    </source>
</evidence>
<sequence length="688" mass="77469">MDVLCCTASILHLVAIAIDRYWAVTRLNYVRSRTTKPILSMIAVVWITSLAISLPTRFHKERNEKLFCDVLVQGQCDINEEYGFTIFSTVGAFYFPMGFLMVIYGKIYQAARASIRKRKFRNTKLLSQDKTTSSTAFTNVLARTDNDLPHKMQNCINGCAARCCFRTTVFNAVTISHQSPFVNEQTDPSFVFSDRETSVFCNEGPSDSCTCGYDERLNYTSLVIASSFKQHSGCQLCQDIHEEGHGICNKDNVPLGFQRCKTCNDETCISDNQSLYSNCTINPAEPGAHVPNEEKETFRINSKLSQTFRFSPEISTDNFIQQYNDGSTFATNEIDRLPYSVHHLRWKSSPIHQCLMDEVPHDGLTCPLPNDFTIEFEASQKIDASEICVRTFEIPSPFIQETISSLSRNSVVSSTGSEDHIASTFTLTKNPFTVIPFSPHLELSDSSLSCSAPLSVSPDHKSDDVFSVESATVQKKSQPSFQTSITKETRFSATCVTNLSANPWQQKRSHTQIEMNSVHPEAGNFGEIVQDHETSNGTIPQNRLVRSDDFRSSMSNDGKQILYKNSKCDQSNGRKSEQINTNSGVYSSMSQAERTRERLEHCRERKAARTLAIITGCFILCWLPFFVRALIAPFCMPYCESPPVVKSFLLWLGYLNSLLNPILYTVFSPEFRVAFKKIVCGRLNVRKG</sequence>
<keyword evidence="5 10" id="KW-0297">G-protein coupled receptor</keyword>
<evidence type="ECO:0000256" key="5">
    <source>
        <dbReference type="ARBA" id="ARBA00023040"/>
    </source>
</evidence>
<dbReference type="PANTHER" id="PTHR24248:SF199">
    <property type="entry name" value="IP13425P-RELATED"/>
    <property type="match status" value="1"/>
</dbReference>
<keyword evidence="8 10" id="KW-0675">Receptor</keyword>
<dbReference type="GO" id="GO:0004993">
    <property type="term" value="F:G protein-coupled serotonin receptor activity"/>
    <property type="evidence" value="ECO:0007669"/>
    <property type="project" value="UniProtKB-ARBA"/>
</dbReference>
<keyword evidence="4 11" id="KW-1133">Transmembrane helix</keyword>
<dbReference type="SUPFAM" id="SSF81321">
    <property type="entry name" value="Family A G protein-coupled receptor-like"/>
    <property type="match status" value="1"/>
</dbReference>
<evidence type="ECO:0000256" key="9">
    <source>
        <dbReference type="ARBA" id="ARBA00023224"/>
    </source>
</evidence>
<evidence type="ECO:0000256" key="3">
    <source>
        <dbReference type="ARBA" id="ARBA00022692"/>
    </source>
</evidence>
<keyword evidence="2" id="KW-1003">Cell membrane</keyword>
<comment type="subcellular location">
    <subcellularLocation>
        <location evidence="1">Cell membrane</location>
        <topology evidence="1">Multi-pass membrane protein</topology>
    </subcellularLocation>
</comment>
<dbReference type="Proteomes" id="UP000748531">
    <property type="component" value="Unassembled WGS sequence"/>
</dbReference>
<dbReference type="GO" id="GO:0043410">
    <property type="term" value="P:positive regulation of MAPK cascade"/>
    <property type="evidence" value="ECO:0007669"/>
    <property type="project" value="TreeGrafter"/>
</dbReference>
<proteinExistence type="inferred from homology"/>
<gene>
    <name evidence="13" type="ORF">PHET_01918</name>
</gene>
<evidence type="ECO:0000256" key="7">
    <source>
        <dbReference type="ARBA" id="ARBA00023157"/>
    </source>
</evidence>
<feature type="transmembrane region" description="Helical" evidence="11">
    <location>
        <begin position="607"/>
        <end position="627"/>
    </location>
</feature>
<dbReference type="GO" id="GO:0071880">
    <property type="term" value="P:adenylate cyclase-activating adrenergic receptor signaling pathway"/>
    <property type="evidence" value="ECO:0007669"/>
    <property type="project" value="TreeGrafter"/>
</dbReference>
<dbReference type="PROSITE" id="PS00237">
    <property type="entry name" value="G_PROTEIN_RECEP_F1_1"/>
    <property type="match status" value="1"/>
</dbReference>
<evidence type="ECO:0000256" key="2">
    <source>
        <dbReference type="ARBA" id="ARBA00022475"/>
    </source>
</evidence>
<feature type="domain" description="G-protein coupled receptors family 1 profile" evidence="12">
    <location>
        <begin position="1"/>
        <end position="664"/>
    </location>
</feature>
<dbReference type="PRINTS" id="PR00237">
    <property type="entry name" value="GPCRRHODOPSN"/>
</dbReference>
<keyword evidence="14" id="KW-1185">Reference proteome</keyword>
<protein>
    <recommendedName>
        <fullName evidence="12">G-protein coupled receptors family 1 profile domain-containing protein</fullName>
    </recommendedName>
</protein>
<evidence type="ECO:0000256" key="10">
    <source>
        <dbReference type="RuleBase" id="RU000688"/>
    </source>
</evidence>
<accession>A0A8J4TMA9</accession>
<keyword evidence="6 11" id="KW-0472">Membrane</keyword>
<evidence type="ECO:0000256" key="1">
    <source>
        <dbReference type="ARBA" id="ARBA00004651"/>
    </source>
</evidence>
<evidence type="ECO:0000256" key="8">
    <source>
        <dbReference type="ARBA" id="ARBA00023170"/>
    </source>
</evidence>
<evidence type="ECO:0000256" key="4">
    <source>
        <dbReference type="ARBA" id="ARBA00022989"/>
    </source>
</evidence>
<evidence type="ECO:0000259" key="12">
    <source>
        <dbReference type="PROSITE" id="PS50262"/>
    </source>
</evidence>
<name>A0A8J4TMA9_9TREM</name>
<reference evidence="13" key="1">
    <citation type="submission" date="2019-05" db="EMBL/GenBank/DDBJ databases">
        <title>Annotation for the trematode Paragonimus heterotremus.</title>
        <authorList>
            <person name="Choi Y.-J."/>
        </authorList>
    </citation>
    <scope>NUCLEOTIDE SEQUENCE</scope>
    <source>
        <strain evidence="13">LC</strain>
    </source>
</reference>
<keyword evidence="3 10" id="KW-0812">Transmembrane</keyword>
<dbReference type="EMBL" id="LUCH01000621">
    <property type="protein sequence ID" value="KAF5404701.1"/>
    <property type="molecule type" value="Genomic_DNA"/>
</dbReference>
<evidence type="ECO:0000313" key="14">
    <source>
        <dbReference type="Proteomes" id="UP000748531"/>
    </source>
</evidence>
<dbReference type="OrthoDB" id="5957871at2759"/>
<evidence type="ECO:0000256" key="11">
    <source>
        <dbReference type="SAM" id="Phobius"/>
    </source>
</evidence>
<keyword evidence="9 10" id="KW-0807">Transducer</keyword>
<evidence type="ECO:0000256" key="6">
    <source>
        <dbReference type="ARBA" id="ARBA00023136"/>
    </source>
</evidence>
<feature type="transmembrane region" description="Helical" evidence="11">
    <location>
        <begin position="37"/>
        <end position="56"/>
    </location>
</feature>
<comment type="similarity">
    <text evidence="10">Belongs to the G-protein coupled receptor 1 family.</text>
</comment>
<keyword evidence="7" id="KW-1015">Disulfide bond</keyword>
<dbReference type="PANTHER" id="PTHR24248">
    <property type="entry name" value="ADRENERGIC RECEPTOR-RELATED G-PROTEIN COUPLED RECEPTOR"/>
    <property type="match status" value="1"/>
</dbReference>
<feature type="transmembrane region" description="Helical" evidence="11">
    <location>
        <begin position="647"/>
        <end position="667"/>
    </location>
</feature>
<dbReference type="InterPro" id="IPR017452">
    <property type="entry name" value="GPCR_Rhodpsn_7TM"/>
</dbReference>
<dbReference type="PROSITE" id="PS50262">
    <property type="entry name" value="G_PROTEIN_RECEP_F1_2"/>
    <property type="match status" value="1"/>
</dbReference>
<dbReference type="AlphaFoldDB" id="A0A8J4TMA9"/>
<dbReference type="Pfam" id="PF00001">
    <property type="entry name" value="7tm_1"/>
    <property type="match status" value="2"/>
</dbReference>
<comment type="caution">
    <text evidence="13">The sequence shown here is derived from an EMBL/GenBank/DDBJ whole genome shotgun (WGS) entry which is preliminary data.</text>
</comment>
<dbReference type="GO" id="GO:0005886">
    <property type="term" value="C:plasma membrane"/>
    <property type="evidence" value="ECO:0007669"/>
    <property type="project" value="UniProtKB-SubCell"/>
</dbReference>
<organism evidence="13 14">
    <name type="scientific">Paragonimus heterotremus</name>
    <dbReference type="NCBI Taxonomy" id="100268"/>
    <lineage>
        <taxon>Eukaryota</taxon>
        <taxon>Metazoa</taxon>
        <taxon>Spiralia</taxon>
        <taxon>Lophotrochozoa</taxon>
        <taxon>Platyhelminthes</taxon>
        <taxon>Trematoda</taxon>
        <taxon>Digenea</taxon>
        <taxon>Plagiorchiida</taxon>
        <taxon>Troglotremata</taxon>
        <taxon>Troglotrematidae</taxon>
        <taxon>Paragonimus</taxon>
    </lineage>
</organism>
<dbReference type="InterPro" id="IPR000276">
    <property type="entry name" value="GPCR_Rhodpsn"/>
</dbReference>